<dbReference type="InterPro" id="IPR002018">
    <property type="entry name" value="CarbesteraseB"/>
</dbReference>
<organism evidence="6 7">
    <name type="scientific">Agromyces soli</name>
    <dbReference type="NCBI Taxonomy" id="659012"/>
    <lineage>
        <taxon>Bacteria</taxon>
        <taxon>Bacillati</taxon>
        <taxon>Actinomycetota</taxon>
        <taxon>Actinomycetes</taxon>
        <taxon>Micrococcales</taxon>
        <taxon>Microbacteriaceae</taxon>
        <taxon>Agromyces</taxon>
    </lineage>
</organism>
<sequence>MSHTPGTESSAPAAASSGEREPDGPAEFVEVDTLAGRVRGRWRPTVRRAGDASGGGGAERSAAFLGIPFAEPPVGELRFAAPVPKSPWTGTLDALEFAPTAQRGDPGVTLIPEPSVPGESTLNVNVFTPSPTAPASGGSGLPVLVWIHGGGYFAGSPASPWYDGRSFNRDGVVTVTISYRLGFDGFGWIADAPSNRGVRDWLLALEWVQRNIAAFGGDPGRVTIAGQSAGGGAVLTLLGMPAAQHLFHGVYALSAALADVAPARSEAFGRALAAEAGAEPTRAGFGGLPEERVLELQKQATELGPDTLGSIIDEGLPLGPTIDGELIERPTLESLAAGVGRGIPLVLGATDDEFTMAFAEAEKKLRWVPKSLLLKKLGMPKDRLKPYLRANADVAAKGTARIGGRFLSDRMFRTAALRVVEAREAGAASASAGADASAGTWLYRFSWPSGAFGFAEHCLDVPFFFDCLDGPAMEPLAGPNPPQALADELHTAAVAFIGTGDPGWPTAHGPAPAAKVWDVPSRVQPDAYASVGPLR</sequence>
<reference evidence="6 7" key="1">
    <citation type="submission" date="2022-03" db="EMBL/GenBank/DDBJ databases">
        <title>Agromyces sp. isolated from the gut of P. brevitarsis seulensis larvae.</title>
        <authorList>
            <person name="Won M."/>
            <person name="Kwon S.-W."/>
        </authorList>
    </citation>
    <scope>NUCLEOTIDE SEQUENCE [LARGE SCALE GENOMIC DNA]</scope>
    <source>
        <strain evidence="6 7">KACC 16215</strain>
    </source>
</reference>
<feature type="region of interest" description="Disordered" evidence="4">
    <location>
        <begin position="1"/>
        <end position="39"/>
    </location>
</feature>
<dbReference type="Pfam" id="PF00135">
    <property type="entry name" value="COesterase"/>
    <property type="match status" value="1"/>
</dbReference>
<evidence type="ECO:0000313" key="6">
    <source>
        <dbReference type="EMBL" id="UOE26858.1"/>
    </source>
</evidence>
<feature type="compositionally biased region" description="Low complexity" evidence="4">
    <location>
        <begin position="1"/>
        <end position="17"/>
    </location>
</feature>
<keyword evidence="2 3" id="KW-0378">Hydrolase</keyword>
<dbReference type="InterPro" id="IPR019826">
    <property type="entry name" value="Carboxylesterase_B_AS"/>
</dbReference>
<evidence type="ECO:0000256" key="3">
    <source>
        <dbReference type="RuleBase" id="RU361235"/>
    </source>
</evidence>
<feature type="domain" description="Carboxylesterase type B" evidence="5">
    <location>
        <begin position="56"/>
        <end position="503"/>
    </location>
</feature>
<accession>A0ABY4AUL8</accession>
<dbReference type="PANTHER" id="PTHR11559">
    <property type="entry name" value="CARBOXYLESTERASE"/>
    <property type="match status" value="1"/>
</dbReference>
<dbReference type="Proteomes" id="UP000831304">
    <property type="component" value="Chromosome"/>
</dbReference>
<dbReference type="InterPro" id="IPR050309">
    <property type="entry name" value="Type-B_Carboxylest/Lipase"/>
</dbReference>
<evidence type="ECO:0000256" key="4">
    <source>
        <dbReference type="SAM" id="MobiDB-lite"/>
    </source>
</evidence>
<keyword evidence="7" id="KW-1185">Reference proteome</keyword>
<dbReference type="EC" id="3.1.1.-" evidence="3"/>
<dbReference type="EMBL" id="CP094533">
    <property type="protein sequence ID" value="UOE26858.1"/>
    <property type="molecule type" value="Genomic_DNA"/>
</dbReference>
<dbReference type="SUPFAM" id="SSF53474">
    <property type="entry name" value="alpha/beta-Hydrolases"/>
    <property type="match status" value="1"/>
</dbReference>
<name>A0ABY4AUL8_9MICO</name>
<dbReference type="RefSeq" id="WP_243569673.1">
    <property type="nucleotide sequence ID" value="NZ_BAAARD010000003.1"/>
</dbReference>
<gene>
    <name evidence="6" type="ORF">MTP13_03485</name>
</gene>
<evidence type="ECO:0000313" key="7">
    <source>
        <dbReference type="Proteomes" id="UP000831304"/>
    </source>
</evidence>
<proteinExistence type="inferred from homology"/>
<protein>
    <recommendedName>
        <fullName evidence="3">Carboxylic ester hydrolase</fullName>
        <ecNumber evidence="3">3.1.1.-</ecNumber>
    </recommendedName>
</protein>
<evidence type="ECO:0000256" key="1">
    <source>
        <dbReference type="ARBA" id="ARBA00005964"/>
    </source>
</evidence>
<comment type="similarity">
    <text evidence="1 3">Belongs to the type-B carboxylesterase/lipase family.</text>
</comment>
<evidence type="ECO:0000259" key="5">
    <source>
        <dbReference type="Pfam" id="PF00135"/>
    </source>
</evidence>
<dbReference type="PROSITE" id="PS00122">
    <property type="entry name" value="CARBOXYLESTERASE_B_1"/>
    <property type="match status" value="1"/>
</dbReference>
<evidence type="ECO:0000256" key="2">
    <source>
        <dbReference type="ARBA" id="ARBA00022801"/>
    </source>
</evidence>
<dbReference type="Gene3D" id="3.40.50.1820">
    <property type="entry name" value="alpha/beta hydrolase"/>
    <property type="match status" value="1"/>
</dbReference>
<dbReference type="InterPro" id="IPR029058">
    <property type="entry name" value="AB_hydrolase_fold"/>
</dbReference>